<dbReference type="EMBL" id="CAJVQC010084594">
    <property type="protein sequence ID" value="CAG8821209.1"/>
    <property type="molecule type" value="Genomic_DNA"/>
</dbReference>
<name>A0ACA9S2G2_9GLOM</name>
<evidence type="ECO:0000313" key="2">
    <source>
        <dbReference type="Proteomes" id="UP000789920"/>
    </source>
</evidence>
<organism evidence="1 2">
    <name type="scientific">Racocetra persica</name>
    <dbReference type="NCBI Taxonomy" id="160502"/>
    <lineage>
        <taxon>Eukaryota</taxon>
        <taxon>Fungi</taxon>
        <taxon>Fungi incertae sedis</taxon>
        <taxon>Mucoromycota</taxon>
        <taxon>Glomeromycotina</taxon>
        <taxon>Glomeromycetes</taxon>
        <taxon>Diversisporales</taxon>
        <taxon>Gigasporaceae</taxon>
        <taxon>Racocetra</taxon>
    </lineage>
</organism>
<protein>
    <submittedName>
        <fullName evidence="1">13343_t:CDS:1</fullName>
    </submittedName>
</protein>
<keyword evidence="2" id="KW-1185">Reference proteome</keyword>
<proteinExistence type="predicted"/>
<feature type="non-terminal residue" evidence="1">
    <location>
        <position position="1"/>
    </location>
</feature>
<feature type="non-terminal residue" evidence="1">
    <location>
        <position position="190"/>
    </location>
</feature>
<evidence type="ECO:0000313" key="1">
    <source>
        <dbReference type="EMBL" id="CAG8821209.1"/>
    </source>
</evidence>
<sequence length="190" mass="21778">SVKHIKNKISEIAEYIALLLNIWSTHPFLGITCHWLTYDFNLIEVVLDITKFLEAYVKSEIFEKLHLQLSKFGLTHKNIASITTDKDNLKEGLSKIETISYSTHILKLSIDLGLSHVNNIILKSKKLICFLSNDSNRQKLKDIQKQLNPSIDELLDVIEDIESSCYHDTNCLIALKPYINQLHSDSLDNN</sequence>
<comment type="caution">
    <text evidence="1">The sequence shown here is derived from an EMBL/GenBank/DDBJ whole genome shotgun (WGS) entry which is preliminary data.</text>
</comment>
<gene>
    <name evidence="1" type="ORF">RPERSI_LOCUS25532</name>
</gene>
<reference evidence="1" key="1">
    <citation type="submission" date="2021-06" db="EMBL/GenBank/DDBJ databases">
        <authorList>
            <person name="Kallberg Y."/>
            <person name="Tangrot J."/>
            <person name="Rosling A."/>
        </authorList>
    </citation>
    <scope>NUCLEOTIDE SEQUENCE</scope>
    <source>
        <strain evidence="1">MA461A</strain>
    </source>
</reference>
<accession>A0ACA9S2G2</accession>
<dbReference type="Proteomes" id="UP000789920">
    <property type="component" value="Unassembled WGS sequence"/>
</dbReference>